<proteinExistence type="predicted"/>
<dbReference type="OrthoDB" id="3537741at2"/>
<accession>A0A5J6MPE2</accession>
<evidence type="ECO:0000313" key="2">
    <source>
        <dbReference type="Proteomes" id="UP000326202"/>
    </source>
</evidence>
<organism evidence="1 2">
    <name type="scientific">Hypericibacter terrae</name>
    <dbReference type="NCBI Taxonomy" id="2602015"/>
    <lineage>
        <taxon>Bacteria</taxon>
        <taxon>Pseudomonadati</taxon>
        <taxon>Pseudomonadota</taxon>
        <taxon>Alphaproteobacteria</taxon>
        <taxon>Rhodospirillales</taxon>
        <taxon>Dongiaceae</taxon>
        <taxon>Hypericibacter</taxon>
    </lineage>
</organism>
<reference evidence="1 2" key="1">
    <citation type="submission" date="2019-08" db="EMBL/GenBank/DDBJ databases">
        <title>Hyperibacter terrae gen. nov., sp. nov. and Hyperibacter viscosus sp. nov., two new members in the family Rhodospirillaceae isolated from the rhizosphere of Hypericum perforatum.</title>
        <authorList>
            <person name="Noviana Z."/>
        </authorList>
    </citation>
    <scope>NUCLEOTIDE SEQUENCE [LARGE SCALE GENOMIC DNA]</scope>
    <source>
        <strain evidence="1 2">R5913</strain>
    </source>
</reference>
<keyword evidence="2" id="KW-1185">Reference proteome</keyword>
<dbReference type="Proteomes" id="UP000326202">
    <property type="component" value="Chromosome"/>
</dbReference>
<sequence>MTALTVQNMSDAGLEVVPVAAAASQTMPNPSDQRNLLYVKNGDGSDHDITITAQKTSKVVPGIGTMTKADKVVTVTAGEFRLIGPFPVGAYNNENGEVELAWSATTSMTVAAVRLPTLD</sequence>
<dbReference type="AlphaFoldDB" id="A0A5J6MPE2"/>
<evidence type="ECO:0000313" key="1">
    <source>
        <dbReference type="EMBL" id="QEX18495.1"/>
    </source>
</evidence>
<dbReference type="EMBL" id="CP042906">
    <property type="protein sequence ID" value="QEX18495.1"/>
    <property type="molecule type" value="Genomic_DNA"/>
</dbReference>
<name>A0A5J6MPE2_9PROT</name>
<gene>
    <name evidence="1" type="ORF">FRZ44_38020</name>
</gene>
<protein>
    <submittedName>
        <fullName evidence="1">Uncharacterized protein</fullName>
    </submittedName>
</protein>
<dbReference type="RefSeq" id="WP_151178648.1">
    <property type="nucleotide sequence ID" value="NZ_CP042906.1"/>
</dbReference>
<dbReference type="KEGG" id="htq:FRZ44_38020"/>